<keyword evidence="4" id="KW-0862">Zinc</keyword>
<accession>A0AAD9VL87</accession>
<dbReference type="Pfam" id="PF02892">
    <property type="entry name" value="zf-BED"/>
    <property type="match status" value="1"/>
</dbReference>
<dbReference type="Pfam" id="PF04937">
    <property type="entry name" value="DUF659"/>
    <property type="match status" value="1"/>
</dbReference>
<dbReference type="PANTHER" id="PTHR46481">
    <property type="entry name" value="ZINC FINGER BED DOMAIN-CONTAINING PROTEIN 4"/>
    <property type="match status" value="1"/>
</dbReference>
<dbReference type="PROSITE" id="PS50808">
    <property type="entry name" value="ZF_BED"/>
    <property type="match status" value="1"/>
</dbReference>
<keyword evidence="2" id="KW-0479">Metal-binding</keyword>
<reference evidence="10" key="1">
    <citation type="submission" date="2021-08" db="EMBL/GenBank/DDBJ databases">
        <authorList>
            <person name="Misof B."/>
            <person name="Oliver O."/>
            <person name="Podsiadlowski L."/>
            <person name="Donath A."/>
            <person name="Peters R."/>
            <person name="Mayer C."/>
            <person name="Rust J."/>
            <person name="Gunkel S."/>
            <person name="Lesny P."/>
            <person name="Martin S."/>
            <person name="Oeyen J.P."/>
            <person name="Petersen M."/>
            <person name="Panagiotis P."/>
            <person name="Wilbrandt J."/>
            <person name="Tanja T."/>
        </authorList>
    </citation>
    <scope>NUCLEOTIDE SEQUENCE</scope>
    <source>
        <strain evidence="10">GBR_01_08_01A</strain>
        <tissue evidence="10">Thorax + abdomen</tissue>
    </source>
</reference>
<proteinExistence type="predicted"/>
<protein>
    <recommendedName>
        <fullName evidence="9">BED-type domain-containing protein</fullName>
    </recommendedName>
</protein>
<dbReference type="SUPFAM" id="SSF140996">
    <property type="entry name" value="Hermes dimerisation domain"/>
    <property type="match status" value="1"/>
</dbReference>
<evidence type="ECO:0000259" key="9">
    <source>
        <dbReference type="PROSITE" id="PS50808"/>
    </source>
</evidence>
<evidence type="ECO:0000313" key="11">
    <source>
        <dbReference type="Proteomes" id="UP001258017"/>
    </source>
</evidence>
<dbReference type="InterPro" id="IPR052035">
    <property type="entry name" value="ZnF_BED_domain_contain"/>
</dbReference>
<dbReference type="SUPFAM" id="SSF53098">
    <property type="entry name" value="Ribonuclease H-like"/>
    <property type="match status" value="1"/>
</dbReference>
<evidence type="ECO:0000256" key="6">
    <source>
        <dbReference type="ARBA" id="ARBA00023163"/>
    </source>
</evidence>
<sequence length="569" mass="64716">MLGNINTINDQTSIPVKRKRVQVSSVWKYFKRSNDKKLAKCINCGREYKTSGNTTNLGDHLRRHHPLVENSEFKEQEATIDTTGSFNSQSTSSSTCSSIRSISPFFKRALQYDANSQRKLQIDKVLIEMIALDYQPFTIVKDIGFRKLINLLDLRYVLVSTYTLSGKLLENCYQEVHQKLKNDLADTKYVAITTDSWTSCVSESYLTVTCHYINKNLELKSGVLSTKLLANGVNHTAENIAESLATIFTEWNIGEKVTCIVTDNASNMIKTCGLLKKRHLPCYAHTLNLVVQENFDCIKTAIKKCKDIVTFIKTSNVAMEIFKKEIEVEDSTTYKQYKLIQEVPTRWNSAFNMIERILKTNETINRTLLKVRKAPQPFSVDELSILNDSVKVLKCFEEATKKVSGNNYVTISLVIPLTFGIYNFLTTVITDLDTEEGKIFCSGLIKPVQKRLFQYESRTVTKLGTILDRRFKEEGLKREENALSAAAILKQEMYAVSQRNTQKIANRDTEEGNLVTQNINNVKSSPSLFAFLEDRVSGKIKSITADVIIIKRQYLERPNSSHNSDPLLF</sequence>
<evidence type="ECO:0000256" key="2">
    <source>
        <dbReference type="ARBA" id="ARBA00022723"/>
    </source>
</evidence>
<keyword evidence="6" id="KW-0804">Transcription</keyword>
<evidence type="ECO:0000256" key="5">
    <source>
        <dbReference type="ARBA" id="ARBA00023015"/>
    </source>
</evidence>
<dbReference type="EMBL" id="JAIFRP010000221">
    <property type="protein sequence ID" value="KAK2578599.1"/>
    <property type="molecule type" value="Genomic_DNA"/>
</dbReference>
<keyword evidence="5" id="KW-0805">Transcription regulation</keyword>
<dbReference type="PANTHER" id="PTHR46481:SF10">
    <property type="entry name" value="ZINC FINGER BED DOMAIN-CONTAINING PROTEIN 39"/>
    <property type="match status" value="1"/>
</dbReference>
<dbReference type="InterPro" id="IPR012337">
    <property type="entry name" value="RNaseH-like_sf"/>
</dbReference>
<comment type="caution">
    <text evidence="10">The sequence shown here is derived from an EMBL/GenBank/DDBJ whole genome shotgun (WGS) entry which is preliminary data.</text>
</comment>
<evidence type="ECO:0000256" key="8">
    <source>
        <dbReference type="PROSITE-ProRule" id="PRU00027"/>
    </source>
</evidence>
<evidence type="ECO:0000256" key="4">
    <source>
        <dbReference type="ARBA" id="ARBA00022833"/>
    </source>
</evidence>
<dbReference type="AlphaFoldDB" id="A0AAD9VL87"/>
<evidence type="ECO:0000256" key="7">
    <source>
        <dbReference type="ARBA" id="ARBA00023242"/>
    </source>
</evidence>
<dbReference type="SUPFAM" id="SSF57667">
    <property type="entry name" value="beta-beta-alpha zinc fingers"/>
    <property type="match status" value="1"/>
</dbReference>
<evidence type="ECO:0000256" key="3">
    <source>
        <dbReference type="ARBA" id="ARBA00022771"/>
    </source>
</evidence>
<dbReference type="GO" id="GO:0005634">
    <property type="term" value="C:nucleus"/>
    <property type="evidence" value="ECO:0007669"/>
    <property type="project" value="UniProtKB-SubCell"/>
</dbReference>
<keyword evidence="3 8" id="KW-0863">Zinc-finger</keyword>
<dbReference type="GO" id="GO:0003677">
    <property type="term" value="F:DNA binding"/>
    <property type="evidence" value="ECO:0007669"/>
    <property type="project" value="InterPro"/>
</dbReference>
<comment type="subcellular location">
    <subcellularLocation>
        <location evidence="1">Nucleus</location>
    </subcellularLocation>
</comment>
<dbReference type="InterPro" id="IPR036236">
    <property type="entry name" value="Znf_C2H2_sf"/>
</dbReference>
<evidence type="ECO:0000256" key="1">
    <source>
        <dbReference type="ARBA" id="ARBA00004123"/>
    </source>
</evidence>
<gene>
    <name evidence="10" type="ORF">KPH14_012218</name>
</gene>
<keyword evidence="7" id="KW-0539">Nucleus</keyword>
<reference evidence="10" key="2">
    <citation type="journal article" date="2023" name="Commun. Biol.">
        <title>Intrasexual cuticular hydrocarbon dimorphism in a wasp sheds light on hydrocarbon biosynthesis genes in Hymenoptera.</title>
        <authorList>
            <person name="Moris V.C."/>
            <person name="Podsiadlowski L."/>
            <person name="Martin S."/>
            <person name="Oeyen J.P."/>
            <person name="Donath A."/>
            <person name="Petersen M."/>
            <person name="Wilbrandt J."/>
            <person name="Misof B."/>
            <person name="Liedtke D."/>
            <person name="Thamm M."/>
            <person name="Scheiner R."/>
            <person name="Schmitt T."/>
            <person name="Niehuis O."/>
        </authorList>
    </citation>
    <scope>NUCLEOTIDE SEQUENCE</scope>
    <source>
        <strain evidence="10">GBR_01_08_01A</strain>
    </source>
</reference>
<dbReference type="GO" id="GO:0008270">
    <property type="term" value="F:zinc ion binding"/>
    <property type="evidence" value="ECO:0007669"/>
    <property type="project" value="UniProtKB-KW"/>
</dbReference>
<dbReference type="InterPro" id="IPR007021">
    <property type="entry name" value="DUF659"/>
</dbReference>
<dbReference type="InterPro" id="IPR003656">
    <property type="entry name" value="Znf_BED"/>
</dbReference>
<keyword evidence="11" id="KW-1185">Reference proteome</keyword>
<dbReference type="Proteomes" id="UP001258017">
    <property type="component" value="Unassembled WGS sequence"/>
</dbReference>
<feature type="domain" description="BED-type" evidence="9">
    <location>
        <begin position="21"/>
        <end position="72"/>
    </location>
</feature>
<organism evidence="10 11">
    <name type="scientific">Odynerus spinipes</name>
    <dbReference type="NCBI Taxonomy" id="1348599"/>
    <lineage>
        <taxon>Eukaryota</taxon>
        <taxon>Metazoa</taxon>
        <taxon>Ecdysozoa</taxon>
        <taxon>Arthropoda</taxon>
        <taxon>Hexapoda</taxon>
        <taxon>Insecta</taxon>
        <taxon>Pterygota</taxon>
        <taxon>Neoptera</taxon>
        <taxon>Endopterygota</taxon>
        <taxon>Hymenoptera</taxon>
        <taxon>Apocrita</taxon>
        <taxon>Aculeata</taxon>
        <taxon>Vespoidea</taxon>
        <taxon>Vespidae</taxon>
        <taxon>Eumeninae</taxon>
        <taxon>Odynerus</taxon>
    </lineage>
</organism>
<dbReference type="GO" id="GO:0009791">
    <property type="term" value="P:post-embryonic development"/>
    <property type="evidence" value="ECO:0007669"/>
    <property type="project" value="UniProtKB-ARBA"/>
</dbReference>
<evidence type="ECO:0000313" key="10">
    <source>
        <dbReference type="EMBL" id="KAK2578599.1"/>
    </source>
</evidence>
<name>A0AAD9VL87_9HYME</name>
<dbReference type="SMART" id="SM00614">
    <property type="entry name" value="ZnF_BED"/>
    <property type="match status" value="1"/>
</dbReference>